<gene>
    <name evidence="1" type="ORF">UFOPK2627_00440</name>
    <name evidence="2" type="ORF">UFOPK2879_00335</name>
    <name evidence="3" type="ORF">UFOPK3078_00263</name>
    <name evidence="4" type="ORF">UFOPK3288_00561</name>
    <name evidence="5" type="ORF">UFOPK3990_00258</name>
    <name evidence="6" type="ORF">UFOPK4245_00328</name>
    <name evidence="7" type="ORF">UFOPK4337_00454</name>
</gene>
<dbReference type="EMBL" id="CAEZYA010000008">
    <property type="protein sequence ID" value="CAB4700285.1"/>
    <property type="molecule type" value="Genomic_DNA"/>
</dbReference>
<evidence type="ECO:0000313" key="2">
    <source>
        <dbReference type="EMBL" id="CAB4762000.1"/>
    </source>
</evidence>
<dbReference type="SUPFAM" id="SSF63829">
    <property type="entry name" value="Calcium-dependent phosphotriesterase"/>
    <property type="match status" value="1"/>
</dbReference>
<sequence length="388" mass="40524">MKRLFSLVVISTLLFNSQALAATKKPVVKPLKLITTVSSLDEFAGLVTSGKTIVVYGNKGDKSFAKGMDVTGKELWRIDLDNASPSVASAATVDSTGTIWIAGSTSLQRATPTPLPSLSPLNPDNITVIPDIFTTDLDAFTLWSIDPNSQALAQYSLQLASPILINAITVNKTALTAVGSSGAVISADLSGKISKPKFIGTSATNFEAVVKAADGSMTVVGSSSETLSGKKLAGKVDGVIVKISKVGKVISVVRSSAPKALRNWSSASTSILLGGEVITGTKAESAITKFSNSYLPTWTYRFASNGKTFISGSTYAFFQSKGALTQLANWLPKAPTPLLLTFDAKGAITGGYSAPIEQIDVLGLYLSKDFGIMCISASADTVSIFTLN</sequence>
<name>A0A6J7TNH1_9ZZZZ</name>
<dbReference type="EMBL" id="CAFBLC010000014">
    <property type="protein sequence ID" value="CAB4854342.1"/>
    <property type="molecule type" value="Genomic_DNA"/>
</dbReference>
<evidence type="ECO:0000313" key="7">
    <source>
        <dbReference type="EMBL" id="CAB5055599.1"/>
    </source>
</evidence>
<evidence type="ECO:0000313" key="4">
    <source>
        <dbReference type="EMBL" id="CAB4854342.1"/>
    </source>
</evidence>
<proteinExistence type="predicted"/>
<dbReference type="EMBL" id="CAFBQM010000011">
    <property type="protein sequence ID" value="CAB5055599.1"/>
    <property type="molecule type" value="Genomic_DNA"/>
</dbReference>
<dbReference type="AlphaFoldDB" id="A0A6J7TNH1"/>
<evidence type="ECO:0000313" key="1">
    <source>
        <dbReference type="EMBL" id="CAB4700285.1"/>
    </source>
</evidence>
<accession>A0A6J7TNH1</accession>
<dbReference type="EMBL" id="CAFBOQ010000004">
    <property type="protein sequence ID" value="CAB4978677.1"/>
    <property type="molecule type" value="Genomic_DNA"/>
</dbReference>
<reference evidence="7" key="1">
    <citation type="submission" date="2020-05" db="EMBL/GenBank/DDBJ databases">
        <authorList>
            <person name="Chiriac C."/>
            <person name="Salcher M."/>
            <person name="Ghai R."/>
            <person name="Kavagutti S V."/>
        </authorList>
    </citation>
    <scope>NUCLEOTIDE SEQUENCE</scope>
</reference>
<organism evidence="7">
    <name type="scientific">freshwater metagenome</name>
    <dbReference type="NCBI Taxonomy" id="449393"/>
    <lineage>
        <taxon>unclassified sequences</taxon>
        <taxon>metagenomes</taxon>
        <taxon>ecological metagenomes</taxon>
    </lineage>
</organism>
<dbReference type="EMBL" id="CAFAAU010000005">
    <property type="protein sequence ID" value="CAB4799436.1"/>
    <property type="molecule type" value="Genomic_DNA"/>
</dbReference>
<protein>
    <submittedName>
        <fullName evidence="7">Unannotated protein</fullName>
    </submittedName>
</protein>
<evidence type="ECO:0000313" key="5">
    <source>
        <dbReference type="EMBL" id="CAB4978677.1"/>
    </source>
</evidence>
<evidence type="ECO:0000313" key="3">
    <source>
        <dbReference type="EMBL" id="CAB4799436.1"/>
    </source>
</evidence>
<dbReference type="EMBL" id="CAEZZN010000007">
    <property type="protein sequence ID" value="CAB4762000.1"/>
    <property type="molecule type" value="Genomic_DNA"/>
</dbReference>
<evidence type="ECO:0000313" key="6">
    <source>
        <dbReference type="EMBL" id="CAB5045982.1"/>
    </source>
</evidence>
<dbReference type="EMBL" id="CAFBQD010000003">
    <property type="protein sequence ID" value="CAB5045982.1"/>
    <property type="molecule type" value="Genomic_DNA"/>
</dbReference>